<feature type="compositionally biased region" description="Low complexity" evidence="5">
    <location>
        <begin position="755"/>
        <end position="769"/>
    </location>
</feature>
<feature type="compositionally biased region" description="Polar residues" evidence="5">
    <location>
        <begin position="530"/>
        <end position="543"/>
    </location>
</feature>
<dbReference type="InterPro" id="IPR015919">
    <property type="entry name" value="Cadherin-like_sf"/>
</dbReference>
<dbReference type="Gene3D" id="2.60.40.10">
    <property type="entry name" value="Immunoglobulins"/>
    <property type="match status" value="3"/>
</dbReference>
<dbReference type="GO" id="GO:0005509">
    <property type="term" value="F:calcium ion binding"/>
    <property type="evidence" value="ECO:0007669"/>
    <property type="project" value="InterPro"/>
</dbReference>
<keyword evidence="4 6" id="KW-0472">Membrane</keyword>
<feature type="region of interest" description="Disordered" evidence="5">
    <location>
        <begin position="521"/>
        <end position="545"/>
    </location>
</feature>
<feature type="domain" description="Dystroglycan-type cadherin-like" evidence="8">
    <location>
        <begin position="142"/>
        <end position="247"/>
    </location>
</feature>
<feature type="compositionally biased region" description="Low complexity" evidence="5">
    <location>
        <begin position="436"/>
        <end position="474"/>
    </location>
</feature>
<proteinExistence type="predicted"/>
<feature type="transmembrane region" description="Helical" evidence="6">
    <location>
        <begin position="490"/>
        <end position="514"/>
    </location>
</feature>
<dbReference type="InterPro" id="IPR006644">
    <property type="entry name" value="Cadg"/>
</dbReference>
<feature type="region of interest" description="Disordered" evidence="5">
    <location>
        <begin position="709"/>
        <end position="796"/>
    </location>
</feature>
<keyword evidence="3 6" id="KW-1133">Transmembrane helix</keyword>
<dbReference type="PANTHER" id="PTHR15549">
    <property type="entry name" value="PAIRED IMMUNOGLOBULIN-LIKE TYPE 2 RECEPTOR"/>
    <property type="match status" value="1"/>
</dbReference>
<evidence type="ECO:0000313" key="10">
    <source>
        <dbReference type="Proteomes" id="UP000189911"/>
    </source>
</evidence>
<dbReference type="GO" id="GO:0071944">
    <property type="term" value="C:cell periphery"/>
    <property type="evidence" value="ECO:0007669"/>
    <property type="project" value="UniProtKB-ARBA"/>
</dbReference>
<dbReference type="PANTHER" id="PTHR15549:SF26">
    <property type="entry name" value="AXIAL BUDDING PATTERN PROTEIN 2-RELATED"/>
    <property type="match status" value="1"/>
</dbReference>
<dbReference type="GO" id="GO:0016020">
    <property type="term" value="C:membrane"/>
    <property type="evidence" value="ECO:0007669"/>
    <property type="project" value="UniProtKB-SubCell"/>
</dbReference>
<feature type="domain" description="Dystroglycan-type cadherin-like" evidence="8">
    <location>
        <begin position="21"/>
        <end position="110"/>
    </location>
</feature>
<name>A0A1G4KM04_9SACH</name>
<dbReference type="OrthoDB" id="41532at2759"/>
<evidence type="ECO:0000256" key="7">
    <source>
        <dbReference type="SAM" id="SignalP"/>
    </source>
</evidence>
<dbReference type="InterPro" id="IPR013783">
    <property type="entry name" value="Ig-like_fold"/>
</dbReference>
<dbReference type="InterPro" id="IPR051694">
    <property type="entry name" value="Immunoregulatory_rcpt-like"/>
</dbReference>
<evidence type="ECO:0000256" key="3">
    <source>
        <dbReference type="ARBA" id="ARBA00022989"/>
    </source>
</evidence>
<keyword evidence="7" id="KW-0732">Signal</keyword>
<reference evidence="10" key="1">
    <citation type="submission" date="2016-03" db="EMBL/GenBank/DDBJ databases">
        <authorList>
            <person name="Devillers Hugo."/>
        </authorList>
    </citation>
    <scope>NUCLEOTIDE SEQUENCE [LARGE SCALE GENOMIC DNA]</scope>
</reference>
<evidence type="ECO:0000313" key="9">
    <source>
        <dbReference type="EMBL" id="SCV05478.1"/>
    </source>
</evidence>
<feature type="compositionally biased region" description="Polar residues" evidence="5">
    <location>
        <begin position="720"/>
        <end position="734"/>
    </location>
</feature>
<keyword evidence="2 6" id="KW-0812">Transmembrane</keyword>
<evidence type="ECO:0000256" key="2">
    <source>
        <dbReference type="ARBA" id="ARBA00022692"/>
    </source>
</evidence>
<dbReference type="AlphaFoldDB" id="A0A1G4KM04"/>
<evidence type="ECO:0000256" key="1">
    <source>
        <dbReference type="ARBA" id="ARBA00004167"/>
    </source>
</evidence>
<evidence type="ECO:0000259" key="8">
    <source>
        <dbReference type="SMART" id="SM00736"/>
    </source>
</evidence>
<feature type="domain" description="Dystroglycan-type cadherin-like" evidence="8">
    <location>
        <begin position="341"/>
        <end position="436"/>
    </location>
</feature>
<sequence>MRIGGPLLVALCSALAYCQPYEAFGANSQYPPVAVVGAQYSFQLSNDTFKSSEDDNAQIQYEAFALPSWLQFDSQSRVFSGTPSESDFDGDAETARVSYLLQGIDPNDNQSLNKTYQFALSKDALPEVSANFNLLSLLKNSGYTNGKNALKLVPGSVFNVSFDRDTFDNTSSSTSYYGRSTLYHAPLPNWVFFDKANLKFSGTAPVVNSEIAPEFSYSFSLLASDIQDYTGAEVKFELVVGAHQLTTSIQNTLAVNVSSTGSFSYPLPMSYIYLDGSPVSSSNVSSIKLLGDPDWATVSNQSLSGSLPKGQTSQNLTVEIEDVYGDSVYLNFLVESTHKLFAVSSLPNVNATQGEWFQSQLLPSQFTDYNNTDVSLDFTNTSQSTSWLSYHDSNMTLTGEVPDDFDDLVVRVTAKQASESQSLSFKLAAVQSKHTSSSSSSSASSSSTSHLSSTSRSSASSTSTASATSTSSAAPESGLKKASNKSNKTVAIACGVAIPVVVILALLILFLLLWRRRKNKSASAGDRENSPQISNPKLGNPANNPAFYGTDSPFGDEYSVDENASAKRLAVLNAMKLDEQPGSGSDNSTFDEKAECATMNSSSSDLYQDAMQTGSTDALLPPNENDQYFDSNKHTSSVYLNSEPTNRKSWRFSANNNEPVSNVRESYNSLNTVSTAELFNTQIANNKTLPKDPRKSSLGLRDSVFMAMPTNAEPNKLENMHSSAISPRKSNNASKIDFSGDRVLPNLSEMPQDQHSTNSHLSSSSSDDLVPIKNGDNYKWVERDGSRGTEPQRKRSVKRLVSLPNRSGVGVCDANEIRGQVPEIEASMDSNI</sequence>
<dbReference type="SMART" id="SM00736">
    <property type="entry name" value="CADG"/>
    <property type="match status" value="3"/>
</dbReference>
<evidence type="ECO:0000256" key="4">
    <source>
        <dbReference type="ARBA" id="ARBA00023136"/>
    </source>
</evidence>
<evidence type="ECO:0000256" key="6">
    <source>
        <dbReference type="SAM" id="Phobius"/>
    </source>
</evidence>
<evidence type="ECO:0000256" key="5">
    <source>
        <dbReference type="SAM" id="MobiDB-lite"/>
    </source>
</evidence>
<feature type="region of interest" description="Disordered" evidence="5">
    <location>
        <begin position="436"/>
        <end position="482"/>
    </location>
</feature>
<organism evidence="9 10">
    <name type="scientific">Lachancea nothofagi CBS 11611</name>
    <dbReference type="NCBI Taxonomy" id="1266666"/>
    <lineage>
        <taxon>Eukaryota</taxon>
        <taxon>Fungi</taxon>
        <taxon>Dikarya</taxon>
        <taxon>Ascomycota</taxon>
        <taxon>Saccharomycotina</taxon>
        <taxon>Saccharomycetes</taxon>
        <taxon>Saccharomycetales</taxon>
        <taxon>Saccharomycetaceae</taxon>
        <taxon>Lachancea</taxon>
    </lineage>
</organism>
<accession>A0A1G4KM04</accession>
<dbReference type="Proteomes" id="UP000189911">
    <property type="component" value="Chromosome H"/>
</dbReference>
<feature type="compositionally biased region" description="Basic and acidic residues" evidence="5">
    <location>
        <begin position="779"/>
        <end position="793"/>
    </location>
</feature>
<dbReference type="Pfam" id="PF05345">
    <property type="entry name" value="He_PIG"/>
    <property type="match status" value="1"/>
</dbReference>
<feature type="chain" id="PRO_5009236562" evidence="7">
    <location>
        <begin position="19"/>
        <end position="832"/>
    </location>
</feature>
<feature type="signal peptide" evidence="7">
    <location>
        <begin position="1"/>
        <end position="18"/>
    </location>
</feature>
<keyword evidence="10" id="KW-1185">Reference proteome</keyword>
<protein>
    <submittedName>
        <fullName evidence="9">LANO_0H08372g1_1</fullName>
    </submittedName>
</protein>
<comment type="subcellular location">
    <subcellularLocation>
        <location evidence="1">Membrane</location>
        <topology evidence="1">Single-pass membrane protein</topology>
    </subcellularLocation>
</comment>
<gene>
    <name evidence="9" type="ORF">LANO_0H08372G</name>
</gene>
<dbReference type="EMBL" id="LT598447">
    <property type="protein sequence ID" value="SCV05478.1"/>
    <property type="molecule type" value="Genomic_DNA"/>
</dbReference>
<dbReference type="SUPFAM" id="SSF49313">
    <property type="entry name" value="Cadherin-like"/>
    <property type="match status" value="3"/>
</dbReference>